<evidence type="ECO:0000313" key="2">
    <source>
        <dbReference type="Proteomes" id="UP000185999"/>
    </source>
</evidence>
<evidence type="ECO:0008006" key="3">
    <source>
        <dbReference type="Google" id="ProtNLM"/>
    </source>
</evidence>
<dbReference type="Pfam" id="PF06945">
    <property type="entry name" value="DUF1289"/>
    <property type="match status" value="1"/>
</dbReference>
<dbReference type="InterPro" id="IPR010710">
    <property type="entry name" value="DUF1289"/>
</dbReference>
<dbReference type="AlphaFoldDB" id="A0A1N7J6L0"/>
<dbReference type="STRING" id="619304.SAMN05421760_101685"/>
<name>A0A1N7J6L0_9GAMM</name>
<dbReference type="EMBL" id="FTOE01000001">
    <property type="protein sequence ID" value="SIS44942.1"/>
    <property type="molecule type" value="Genomic_DNA"/>
</dbReference>
<dbReference type="RefSeq" id="WP_238377179.1">
    <property type="nucleotide sequence ID" value="NZ_FTOE01000001.1"/>
</dbReference>
<dbReference type="PANTHER" id="PTHR35175:SF2">
    <property type="entry name" value="DUF1289 DOMAIN-CONTAINING PROTEIN"/>
    <property type="match status" value="1"/>
</dbReference>
<sequence>MGVSLKNNDVVGTIDKSIERPVRSPCVGVCALDNNDLCIACRRSGIEIGEWGVLSNDQRKDVIKKIEQRYLDDMR</sequence>
<accession>A0A1N7J6L0</accession>
<evidence type="ECO:0000313" key="1">
    <source>
        <dbReference type="EMBL" id="SIS44942.1"/>
    </source>
</evidence>
<dbReference type="Proteomes" id="UP000185999">
    <property type="component" value="Unassembled WGS sequence"/>
</dbReference>
<gene>
    <name evidence="1" type="ORF">SAMN05421760_101685</name>
</gene>
<protein>
    <recommendedName>
        <fullName evidence="3">Fe-S protein</fullName>
    </recommendedName>
</protein>
<proteinExistence type="predicted"/>
<keyword evidence="2" id="KW-1185">Reference proteome</keyword>
<organism evidence="1 2">
    <name type="scientific">Neptunomonas antarctica</name>
    <dbReference type="NCBI Taxonomy" id="619304"/>
    <lineage>
        <taxon>Bacteria</taxon>
        <taxon>Pseudomonadati</taxon>
        <taxon>Pseudomonadota</taxon>
        <taxon>Gammaproteobacteria</taxon>
        <taxon>Oceanospirillales</taxon>
        <taxon>Oceanospirillaceae</taxon>
        <taxon>Neptunomonas</taxon>
    </lineage>
</organism>
<reference evidence="2" key="1">
    <citation type="submission" date="2017-01" db="EMBL/GenBank/DDBJ databases">
        <authorList>
            <person name="Varghese N."/>
            <person name="Submissions S."/>
        </authorList>
    </citation>
    <scope>NUCLEOTIDE SEQUENCE [LARGE SCALE GENOMIC DNA]</scope>
    <source>
        <strain evidence="2">DSM 22306</strain>
    </source>
</reference>
<dbReference type="PANTHER" id="PTHR35175">
    <property type="entry name" value="DUF1289 DOMAIN-CONTAINING PROTEIN"/>
    <property type="match status" value="1"/>
</dbReference>